<dbReference type="InterPro" id="IPR044156">
    <property type="entry name" value="Galectin-like"/>
</dbReference>
<evidence type="ECO:0000256" key="4">
    <source>
        <dbReference type="ARBA" id="ARBA00022734"/>
    </source>
</evidence>
<evidence type="ECO:0000313" key="10">
    <source>
        <dbReference type="Proteomes" id="UP000314985"/>
    </source>
</evidence>
<sequence length="250" mass="27174">MRSSRGRGGEVRAPASLGLPLRPRTPFSSCASEGFGHLEEDEGDKAGLWRRAGQGGFAGLPSRCESFLVCIFLLVQCWQFRKGDGDMQKEAPRVTPLASPHLAQGSPCPSLYLLSEDEGLVASNLNLKPGECLKVRGEVAPDAKSFVLNLGKDSNNLCLHFNPRFDMHGDINTIVCNSKDGGAWGAEQRESAFPFQPGSVVEVCISFGQTDLTIKLPDGYEFSFPNRLNLEAIEYLAADGDFKIKCVAFE</sequence>
<evidence type="ECO:0000256" key="6">
    <source>
        <dbReference type="RuleBase" id="RU102079"/>
    </source>
</evidence>
<dbReference type="SUPFAM" id="SSF49899">
    <property type="entry name" value="Concanavalin A-like lectins/glucanases"/>
    <property type="match status" value="1"/>
</dbReference>
<comment type="subcellular location">
    <subcellularLocation>
        <location evidence="1">Secreted</location>
        <location evidence="1">Extracellular space</location>
        <location evidence="1">Extracellular matrix</location>
    </subcellularLocation>
</comment>
<dbReference type="GO" id="GO:0006915">
    <property type="term" value="P:apoptotic process"/>
    <property type="evidence" value="ECO:0007669"/>
    <property type="project" value="UniProtKB-KW"/>
</dbReference>
<protein>
    <recommendedName>
        <fullName evidence="6">Galectin</fullName>
    </recommendedName>
</protein>
<comment type="subunit">
    <text evidence="5">Homodimer. Binds LGALS3BP. Interacts with CD2, CD3, CD4, CD6, CD7, CD43, ALCAM and CD45. Interacts with laminin (via poly-N-acetyllactosamine). Interacts with SUSD2. Interacts with cargo receptor TMED10; the interaction mediates the translocation from the cytoplasm into the ERGIC (endoplasmic reticulum-Golgi intermediate compartment) and thereby secretion.</text>
</comment>
<feature type="region of interest" description="Disordered" evidence="7">
    <location>
        <begin position="1"/>
        <end position="25"/>
    </location>
</feature>
<dbReference type="PANTHER" id="PTHR11346">
    <property type="entry name" value="GALECTIN"/>
    <property type="match status" value="1"/>
</dbReference>
<keyword evidence="4 6" id="KW-0430">Lectin</keyword>
<evidence type="ECO:0000256" key="5">
    <source>
        <dbReference type="ARBA" id="ARBA00038800"/>
    </source>
</evidence>
<dbReference type="Ensembl" id="ENSSSCT00070043439.1">
    <property type="protein sequence ID" value="ENSSSCP00070036561.1"/>
    <property type="gene ID" value="ENSSSCG00070021599.1"/>
</dbReference>
<keyword evidence="2" id="KW-0272">Extracellular matrix</keyword>
<evidence type="ECO:0000259" key="8">
    <source>
        <dbReference type="PROSITE" id="PS51304"/>
    </source>
</evidence>
<dbReference type="FunFam" id="2.60.120.200:FF:000021">
    <property type="entry name" value="Galectin"/>
    <property type="match status" value="1"/>
</dbReference>
<dbReference type="CDD" id="cd00070">
    <property type="entry name" value="GLECT"/>
    <property type="match status" value="1"/>
</dbReference>
<evidence type="ECO:0000256" key="7">
    <source>
        <dbReference type="SAM" id="MobiDB-lite"/>
    </source>
</evidence>
<keyword evidence="3" id="KW-0053">Apoptosis</keyword>
<evidence type="ECO:0000256" key="3">
    <source>
        <dbReference type="ARBA" id="ARBA00022703"/>
    </source>
</evidence>
<dbReference type="SMART" id="SM00908">
    <property type="entry name" value="Gal-bind_lectin"/>
    <property type="match status" value="1"/>
</dbReference>
<organism evidence="9 10">
    <name type="scientific">Sus scrofa</name>
    <name type="common">Pig</name>
    <dbReference type="NCBI Taxonomy" id="9823"/>
    <lineage>
        <taxon>Eukaryota</taxon>
        <taxon>Metazoa</taxon>
        <taxon>Chordata</taxon>
        <taxon>Craniata</taxon>
        <taxon>Vertebrata</taxon>
        <taxon>Euteleostomi</taxon>
        <taxon>Mammalia</taxon>
        <taxon>Eutheria</taxon>
        <taxon>Laurasiatheria</taxon>
        <taxon>Artiodactyla</taxon>
        <taxon>Suina</taxon>
        <taxon>Suidae</taxon>
        <taxon>Sus</taxon>
    </lineage>
</organism>
<reference evidence="9 10" key="1">
    <citation type="submission" date="2017-08" db="EMBL/GenBank/DDBJ databases">
        <title>USMARCv1.0.</title>
        <authorList>
            <person name="Hannum G.I."/>
            <person name="Koren S."/>
            <person name="Schroeder S.G."/>
            <person name="Chin S.C."/>
            <person name="Nonneman D.J."/>
            <person name="Becker S.A."/>
            <person name="Rosen B.D."/>
            <person name="Bickhart D.M."/>
            <person name="Putnam N.H."/>
            <person name="Green R.E."/>
            <person name="Tuggle C.K."/>
            <person name="Liu H."/>
            <person name="Rohrer G.A."/>
            <person name="Warr A."/>
            <person name="Hall R."/>
            <person name="Kim K."/>
            <person name="Hume D.A."/>
            <person name="Talbot R."/>
            <person name="Chow W."/>
            <person name="Howe K."/>
            <person name="Schwartz A.S."/>
            <person name="Watson M."/>
            <person name="Archibald A.L."/>
            <person name="Phillippy A.M."/>
            <person name="Smith T.P.L."/>
        </authorList>
    </citation>
    <scope>NUCLEOTIDE SEQUENCE [LARGE SCALE GENOMIC DNA]</scope>
</reference>
<proteinExistence type="predicted"/>
<dbReference type="Pfam" id="PF00337">
    <property type="entry name" value="Gal-bind_lectin"/>
    <property type="match status" value="1"/>
</dbReference>
<dbReference type="Gene3D" id="2.60.120.200">
    <property type="match status" value="1"/>
</dbReference>
<name>A0A4X1V5B0_PIG</name>
<dbReference type="InterPro" id="IPR013320">
    <property type="entry name" value="ConA-like_dom_sf"/>
</dbReference>
<dbReference type="PANTHER" id="PTHR11346:SF97">
    <property type="entry name" value="GALECTIN-1"/>
    <property type="match status" value="1"/>
</dbReference>
<dbReference type="AlphaFoldDB" id="A0A4X1V5B0"/>
<reference evidence="9" key="2">
    <citation type="submission" date="2025-08" db="UniProtKB">
        <authorList>
            <consortium name="Ensembl"/>
        </authorList>
    </citation>
    <scope>IDENTIFICATION</scope>
</reference>
<feature type="domain" description="Galectin" evidence="8">
    <location>
        <begin position="119"/>
        <end position="250"/>
    </location>
</feature>
<dbReference type="SMART" id="SM00276">
    <property type="entry name" value="GLECT"/>
    <property type="match status" value="1"/>
</dbReference>
<dbReference type="GO" id="GO:0030246">
    <property type="term" value="F:carbohydrate binding"/>
    <property type="evidence" value="ECO:0007669"/>
    <property type="project" value="UniProtKB-UniRule"/>
</dbReference>
<evidence type="ECO:0000313" key="9">
    <source>
        <dbReference type="Ensembl" id="ENSSSCP00070036561.1"/>
    </source>
</evidence>
<dbReference type="PROSITE" id="PS51304">
    <property type="entry name" value="GALECTIN"/>
    <property type="match status" value="1"/>
</dbReference>
<evidence type="ECO:0000256" key="1">
    <source>
        <dbReference type="ARBA" id="ARBA00004498"/>
    </source>
</evidence>
<dbReference type="Proteomes" id="UP000314985">
    <property type="component" value="Chromosome 5"/>
</dbReference>
<keyword evidence="2" id="KW-0964">Secreted</keyword>
<dbReference type="InterPro" id="IPR001079">
    <property type="entry name" value="Galectin_CRD"/>
</dbReference>
<accession>A0A4X1V5B0</accession>
<evidence type="ECO:0000256" key="2">
    <source>
        <dbReference type="ARBA" id="ARBA00022530"/>
    </source>
</evidence>